<evidence type="ECO:0000313" key="3">
    <source>
        <dbReference type="Proteomes" id="UP000179129"/>
    </source>
</evidence>
<comment type="caution">
    <text evidence="2">The sequence shown here is derived from an EMBL/GenBank/DDBJ whole genome shotgun (WGS) entry which is preliminary data.</text>
</comment>
<gene>
    <name evidence="2" type="ORF">A3F83_04735</name>
</gene>
<evidence type="ECO:0000313" key="2">
    <source>
        <dbReference type="EMBL" id="OGG00617.1"/>
    </source>
</evidence>
<comment type="similarity">
    <text evidence="1">Belongs to the UPF0161 family.</text>
</comment>
<dbReference type="HAMAP" id="MF_00386">
    <property type="entry name" value="UPF0161_YidD"/>
    <property type="match status" value="1"/>
</dbReference>
<keyword evidence="1" id="KW-0472">Membrane</keyword>
<comment type="subcellular location">
    <subcellularLocation>
        <location evidence="1">Cell membrane</location>
        <topology evidence="1">Peripheral membrane protein</topology>
        <orientation evidence="1">Cytoplasmic side</orientation>
    </subcellularLocation>
</comment>
<dbReference type="EMBL" id="MFIX01000250">
    <property type="protein sequence ID" value="OGG00617.1"/>
    <property type="molecule type" value="Genomic_DNA"/>
</dbReference>
<organism evidence="2 3">
    <name type="scientific">Candidatus Glassbacteria bacterium RIFCSPLOWO2_12_FULL_58_11</name>
    <dbReference type="NCBI Taxonomy" id="1817867"/>
    <lineage>
        <taxon>Bacteria</taxon>
        <taxon>Candidatus Glassiibacteriota</taxon>
    </lineage>
</organism>
<dbReference type="PANTHER" id="PTHR33383:SF1">
    <property type="entry name" value="MEMBRANE PROTEIN INSERTION EFFICIENCY FACTOR-RELATED"/>
    <property type="match status" value="1"/>
</dbReference>
<dbReference type="InterPro" id="IPR002696">
    <property type="entry name" value="Membr_insert_effic_factor_YidD"/>
</dbReference>
<sequence>MQHFLLALIRLYQFIVSPLFLQSCRFYPSCSEYARQSLIKNGPLRGSWRALVRLSKCHPFHPGGVDLP</sequence>
<proteinExistence type="inferred from homology"/>
<dbReference type="STRING" id="1817867.A3F83_04735"/>
<dbReference type="NCBIfam" id="TIGR00278">
    <property type="entry name" value="membrane protein insertion efficiency factor YidD"/>
    <property type="match status" value="1"/>
</dbReference>
<dbReference type="SMART" id="SM01234">
    <property type="entry name" value="Haemolytic"/>
    <property type="match status" value="1"/>
</dbReference>
<reference evidence="2 3" key="1">
    <citation type="journal article" date="2016" name="Nat. Commun.">
        <title>Thousands of microbial genomes shed light on interconnected biogeochemical processes in an aquifer system.</title>
        <authorList>
            <person name="Anantharaman K."/>
            <person name="Brown C.T."/>
            <person name="Hug L.A."/>
            <person name="Sharon I."/>
            <person name="Castelle C.J."/>
            <person name="Probst A.J."/>
            <person name="Thomas B.C."/>
            <person name="Singh A."/>
            <person name="Wilkins M.J."/>
            <person name="Karaoz U."/>
            <person name="Brodie E.L."/>
            <person name="Williams K.H."/>
            <person name="Hubbard S.S."/>
            <person name="Banfield J.F."/>
        </authorList>
    </citation>
    <scope>NUCLEOTIDE SEQUENCE [LARGE SCALE GENOMIC DNA]</scope>
</reference>
<comment type="function">
    <text evidence="1">Could be involved in insertion of integral membrane proteins into the membrane.</text>
</comment>
<dbReference type="GO" id="GO:0005886">
    <property type="term" value="C:plasma membrane"/>
    <property type="evidence" value="ECO:0007669"/>
    <property type="project" value="UniProtKB-SubCell"/>
</dbReference>
<protein>
    <recommendedName>
        <fullName evidence="1">Putative membrane protein insertion efficiency factor</fullName>
    </recommendedName>
</protein>
<dbReference type="Proteomes" id="UP000179129">
    <property type="component" value="Unassembled WGS sequence"/>
</dbReference>
<name>A0A1F5YKX5_9BACT</name>
<evidence type="ECO:0000256" key="1">
    <source>
        <dbReference type="HAMAP-Rule" id="MF_00386"/>
    </source>
</evidence>
<dbReference type="PANTHER" id="PTHR33383">
    <property type="entry name" value="MEMBRANE PROTEIN INSERTION EFFICIENCY FACTOR-RELATED"/>
    <property type="match status" value="1"/>
</dbReference>
<accession>A0A1F5YKX5</accession>
<dbReference type="AlphaFoldDB" id="A0A1F5YKX5"/>
<keyword evidence="1" id="KW-1003">Cell membrane</keyword>
<dbReference type="Pfam" id="PF01809">
    <property type="entry name" value="YidD"/>
    <property type="match status" value="1"/>
</dbReference>